<organism evidence="2 3">
    <name type="scientific">Vanilla planifolia</name>
    <name type="common">Vanilla</name>
    <dbReference type="NCBI Taxonomy" id="51239"/>
    <lineage>
        <taxon>Eukaryota</taxon>
        <taxon>Viridiplantae</taxon>
        <taxon>Streptophyta</taxon>
        <taxon>Embryophyta</taxon>
        <taxon>Tracheophyta</taxon>
        <taxon>Spermatophyta</taxon>
        <taxon>Magnoliopsida</taxon>
        <taxon>Liliopsida</taxon>
        <taxon>Asparagales</taxon>
        <taxon>Orchidaceae</taxon>
        <taxon>Vanilloideae</taxon>
        <taxon>Vanilleae</taxon>
        <taxon>Vanilla</taxon>
    </lineage>
</organism>
<dbReference type="Proteomes" id="UP000639772">
    <property type="component" value="Chromosome 3"/>
</dbReference>
<keyword evidence="1" id="KW-0472">Membrane</keyword>
<name>A0A835RS56_VANPL</name>
<proteinExistence type="predicted"/>
<keyword evidence="1" id="KW-1133">Transmembrane helix</keyword>
<dbReference type="AlphaFoldDB" id="A0A835RS56"/>
<protein>
    <submittedName>
        <fullName evidence="2">Uncharacterized protein</fullName>
    </submittedName>
</protein>
<evidence type="ECO:0000313" key="3">
    <source>
        <dbReference type="Proteomes" id="UP000639772"/>
    </source>
</evidence>
<dbReference type="OrthoDB" id="2013913at2759"/>
<comment type="caution">
    <text evidence="2">The sequence shown here is derived from an EMBL/GenBank/DDBJ whole genome shotgun (WGS) entry which is preliminary data.</text>
</comment>
<keyword evidence="1" id="KW-0812">Transmembrane</keyword>
<dbReference type="PANTHER" id="PTHR33919">
    <property type="entry name" value="OS09G0127700 PROTEIN"/>
    <property type="match status" value="1"/>
</dbReference>
<feature type="transmembrane region" description="Helical" evidence="1">
    <location>
        <begin position="38"/>
        <end position="59"/>
    </location>
</feature>
<gene>
    <name evidence="2" type="ORF">HPP92_008071</name>
</gene>
<evidence type="ECO:0000256" key="1">
    <source>
        <dbReference type="SAM" id="Phobius"/>
    </source>
</evidence>
<dbReference type="EMBL" id="JADCNM010000003">
    <property type="protein sequence ID" value="KAG0491208.1"/>
    <property type="molecule type" value="Genomic_DNA"/>
</dbReference>
<dbReference type="PANTHER" id="PTHR33919:SF11">
    <property type="entry name" value="EXPRESSED PROTEIN"/>
    <property type="match status" value="1"/>
</dbReference>
<accession>A0A835RS56</accession>
<sequence length="130" mass="14435">MAASRITNNWLRTALRMYTSGAAAGVDRGKGGPSGDFVPVYVSLGLIMLSFSLGSYTAWEHLAYSPSVRLNKKRRESLPEVEDPESVANEANRFVKKSIFRKVAHLQGLDDRRAGISDRTSSKDHSHLYH</sequence>
<evidence type="ECO:0000313" key="2">
    <source>
        <dbReference type="EMBL" id="KAG0491208.1"/>
    </source>
</evidence>
<reference evidence="2 3" key="1">
    <citation type="journal article" date="2020" name="Nat. Food">
        <title>A phased Vanilla planifolia genome enables genetic improvement of flavour and production.</title>
        <authorList>
            <person name="Hasing T."/>
            <person name="Tang H."/>
            <person name="Brym M."/>
            <person name="Khazi F."/>
            <person name="Huang T."/>
            <person name="Chambers A.H."/>
        </authorList>
    </citation>
    <scope>NUCLEOTIDE SEQUENCE [LARGE SCALE GENOMIC DNA]</scope>
    <source>
        <tissue evidence="2">Leaf</tissue>
    </source>
</reference>